<organism evidence="2 3">
    <name type="scientific">Collybiopsis confluens</name>
    <dbReference type="NCBI Taxonomy" id="2823264"/>
    <lineage>
        <taxon>Eukaryota</taxon>
        <taxon>Fungi</taxon>
        <taxon>Dikarya</taxon>
        <taxon>Basidiomycota</taxon>
        <taxon>Agaricomycotina</taxon>
        <taxon>Agaricomycetes</taxon>
        <taxon>Agaricomycetidae</taxon>
        <taxon>Agaricales</taxon>
        <taxon>Marasmiineae</taxon>
        <taxon>Omphalotaceae</taxon>
        <taxon>Collybiopsis</taxon>
    </lineage>
</organism>
<keyword evidence="3" id="KW-1185">Reference proteome</keyword>
<evidence type="ECO:0000313" key="3">
    <source>
        <dbReference type="Proteomes" id="UP000518752"/>
    </source>
</evidence>
<name>A0A8H5I272_9AGAR</name>
<sequence length="296" mass="33644">MSNQSPTSASSDMSPSSRPTSPRAERRSGSRSNSLSPAARRRHNTNSGVPHGFLASPKPKQTPLSQMSLWELQNLYHKNERILASPPTTASSTYIQRINTEQQAIQELLIEVHGMEVINTGMKNARISEVVQDDGQDVEMKPESSMSKAIDAKKRALEKFGATAGPSHIGMLGMQEAIEIEQRAHAYDLQKKQRIEQKRMQHGYPMNGEIMSREERERRIWDFMNCKPTESDLEDEDEDEDGDDPAGWFDDEEDDGRKGQNIVEPDEEDPDLHNIIRVIDPNQTHYHTFYEPKDED</sequence>
<dbReference type="EMBL" id="JAACJN010000001">
    <property type="protein sequence ID" value="KAF5393688.1"/>
    <property type="molecule type" value="Genomic_DNA"/>
</dbReference>
<feature type="compositionally biased region" description="Acidic residues" evidence="1">
    <location>
        <begin position="231"/>
        <end position="254"/>
    </location>
</feature>
<feature type="compositionally biased region" description="Low complexity" evidence="1">
    <location>
        <begin position="1"/>
        <end position="22"/>
    </location>
</feature>
<dbReference type="AlphaFoldDB" id="A0A8H5I272"/>
<comment type="caution">
    <text evidence="2">The sequence shown here is derived from an EMBL/GenBank/DDBJ whole genome shotgun (WGS) entry which is preliminary data.</text>
</comment>
<protein>
    <submittedName>
        <fullName evidence="2">Uncharacterized protein</fullName>
    </submittedName>
</protein>
<proteinExistence type="predicted"/>
<reference evidence="2 3" key="1">
    <citation type="journal article" date="2020" name="ISME J.">
        <title>Uncovering the hidden diversity of litter-decomposition mechanisms in mushroom-forming fungi.</title>
        <authorList>
            <person name="Floudas D."/>
            <person name="Bentzer J."/>
            <person name="Ahren D."/>
            <person name="Johansson T."/>
            <person name="Persson P."/>
            <person name="Tunlid A."/>
        </authorList>
    </citation>
    <scope>NUCLEOTIDE SEQUENCE [LARGE SCALE GENOMIC DNA]</scope>
    <source>
        <strain evidence="2 3">CBS 406.79</strain>
    </source>
</reference>
<dbReference type="OrthoDB" id="68090at2759"/>
<evidence type="ECO:0000313" key="2">
    <source>
        <dbReference type="EMBL" id="KAF5393688.1"/>
    </source>
</evidence>
<feature type="region of interest" description="Disordered" evidence="1">
    <location>
        <begin position="228"/>
        <end position="296"/>
    </location>
</feature>
<accession>A0A8H5I272</accession>
<evidence type="ECO:0000256" key="1">
    <source>
        <dbReference type="SAM" id="MobiDB-lite"/>
    </source>
</evidence>
<feature type="region of interest" description="Disordered" evidence="1">
    <location>
        <begin position="1"/>
        <end position="61"/>
    </location>
</feature>
<dbReference type="Proteomes" id="UP000518752">
    <property type="component" value="Unassembled WGS sequence"/>
</dbReference>
<gene>
    <name evidence="2" type="ORF">D9757_000138</name>
</gene>